<evidence type="ECO:0000256" key="1">
    <source>
        <dbReference type="SAM" id="MobiDB-lite"/>
    </source>
</evidence>
<reference evidence="3" key="1">
    <citation type="journal article" date="2014" name="Proc. Natl. Acad. Sci. U.S.A.">
        <title>Extensive sampling of basidiomycete genomes demonstrates inadequacy of the white-rot/brown-rot paradigm for wood decay fungi.</title>
        <authorList>
            <person name="Riley R."/>
            <person name="Salamov A.A."/>
            <person name="Brown D.W."/>
            <person name="Nagy L.G."/>
            <person name="Floudas D."/>
            <person name="Held B.W."/>
            <person name="Levasseur A."/>
            <person name="Lombard V."/>
            <person name="Morin E."/>
            <person name="Otillar R."/>
            <person name="Lindquist E.A."/>
            <person name="Sun H."/>
            <person name="LaButti K.M."/>
            <person name="Schmutz J."/>
            <person name="Jabbour D."/>
            <person name="Luo H."/>
            <person name="Baker S.E."/>
            <person name="Pisabarro A.G."/>
            <person name="Walton J.D."/>
            <person name="Blanchette R.A."/>
            <person name="Henrissat B."/>
            <person name="Martin F."/>
            <person name="Cullen D."/>
            <person name="Hibbett D.S."/>
            <person name="Grigoriev I.V."/>
        </authorList>
    </citation>
    <scope>NUCLEOTIDE SEQUENCE [LARGE SCALE GENOMIC DNA]</scope>
    <source>
        <strain evidence="3">MUCL 33604</strain>
    </source>
</reference>
<keyword evidence="3" id="KW-1185">Reference proteome</keyword>
<dbReference type="InParanoid" id="A0A067P3S5"/>
<feature type="region of interest" description="Disordered" evidence="1">
    <location>
        <begin position="410"/>
        <end position="490"/>
    </location>
</feature>
<gene>
    <name evidence="2" type="ORF">JAAARDRAFT_200890</name>
</gene>
<name>A0A067P3S5_9AGAM</name>
<feature type="region of interest" description="Disordered" evidence="1">
    <location>
        <begin position="53"/>
        <end position="93"/>
    </location>
</feature>
<feature type="compositionally biased region" description="Acidic residues" evidence="1">
    <location>
        <begin position="231"/>
        <end position="240"/>
    </location>
</feature>
<evidence type="ECO:0000313" key="2">
    <source>
        <dbReference type="EMBL" id="KDQ49409.1"/>
    </source>
</evidence>
<evidence type="ECO:0000313" key="3">
    <source>
        <dbReference type="Proteomes" id="UP000027265"/>
    </source>
</evidence>
<feature type="compositionally biased region" description="Polar residues" evidence="1">
    <location>
        <begin position="431"/>
        <end position="449"/>
    </location>
</feature>
<feature type="region of interest" description="Disordered" evidence="1">
    <location>
        <begin position="131"/>
        <end position="209"/>
    </location>
</feature>
<dbReference type="HOGENOM" id="CLU_534251_0_0_1"/>
<accession>A0A067P3S5</accession>
<proteinExistence type="predicted"/>
<dbReference type="AlphaFoldDB" id="A0A067P3S5"/>
<protein>
    <submittedName>
        <fullName evidence="2">Uncharacterized protein</fullName>
    </submittedName>
</protein>
<sequence length="510" mass="57069">MLVLPQNHISLHTDTDVFTTVEPHSYHAQVKKITIPPEDLIDDTNASLADHYIKTHRDPPNSGYELNISTAEPEPQSPPLQHTDFPPSPPEDLEQIRASVDRWEAKYAHLLPPVIQRPPYSEGHIICMMPPGPFLEDDNHTTPSWLSGSDDEPPDFQQQAGSHPSKPTEWDEGHLPDSRWESNDLSDPFDDQEALPLPSSPYDEPNEENDGVVYDYELYPDSLPDLNPVLDSEDKDEDEPVCSGTKCGEVELIIDDWSSAGSSPSEQHLLFPLDTSVPPVPQIPSTPNLSNLTLDNEQPKEAEECPFSPRTLLLQAHLPYIPLGSSQSLSLSESSWSDWSDDPYRPENIATIPSIESTPSSPHPPVILWARTEQGTGYAYPQSMLTPDDLQFHVWSTPVVYMTTISRNDEIIPSSEQDEEEEVEEGEIRETQPSVTLRSTSAPPSSQHTHQPEDNANEPVVEEPTTPTPSRPYPDPMDEDSDEDNYEVMMPHDRHLFSLLLSATNARLDS</sequence>
<feature type="compositionally biased region" description="Pro residues" evidence="1">
    <location>
        <begin position="466"/>
        <end position="475"/>
    </location>
</feature>
<feature type="compositionally biased region" description="Acidic residues" evidence="1">
    <location>
        <begin position="476"/>
        <end position="486"/>
    </location>
</feature>
<dbReference type="EMBL" id="KL197786">
    <property type="protein sequence ID" value="KDQ49409.1"/>
    <property type="molecule type" value="Genomic_DNA"/>
</dbReference>
<feature type="compositionally biased region" description="Acidic residues" evidence="1">
    <location>
        <begin position="416"/>
        <end position="427"/>
    </location>
</feature>
<organism evidence="2 3">
    <name type="scientific">Jaapia argillacea MUCL 33604</name>
    <dbReference type="NCBI Taxonomy" id="933084"/>
    <lineage>
        <taxon>Eukaryota</taxon>
        <taxon>Fungi</taxon>
        <taxon>Dikarya</taxon>
        <taxon>Basidiomycota</taxon>
        <taxon>Agaricomycotina</taxon>
        <taxon>Agaricomycetes</taxon>
        <taxon>Agaricomycetidae</taxon>
        <taxon>Jaapiales</taxon>
        <taxon>Jaapiaceae</taxon>
        <taxon>Jaapia</taxon>
    </lineage>
</organism>
<dbReference type="Proteomes" id="UP000027265">
    <property type="component" value="Unassembled WGS sequence"/>
</dbReference>
<feature type="region of interest" description="Disordered" evidence="1">
    <location>
        <begin position="223"/>
        <end position="243"/>
    </location>
</feature>
<feature type="compositionally biased region" description="Basic and acidic residues" evidence="1">
    <location>
        <begin position="166"/>
        <end position="182"/>
    </location>
</feature>